<dbReference type="Gene3D" id="2.60.40.1180">
    <property type="entry name" value="Golgi alpha-mannosidase II"/>
    <property type="match status" value="2"/>
</dbReference>
<dbReference type="CDD" id="cd14752">
    <property type="entry name" value="GH31_N"/>
    <property type="match status" value="1"/>
</dbReference>
<dbReference type="PROSITE" id="PS00707">
    <property type="entry name" value="GLYCOSYL_HYDROL_F31_2"/>
    <property type="match status" value="1"/>
</dbReference>
<dbReference type="InterPro" id="IPR017853">
    <property type="entry name" value="GH"/>
</dbReference>
<dbReference type="CDD" id="cd06604">
    <property type="entry name" value="GH31_glucosidase_II_MalA"/>
    <property type="match status" value="1"/>
</dbReference>
<dbReference type="SUPFAM" id="SSF51445">
    <property type="entry name" value="(Trans)glycosidases"/>
    <property type="match status" value="1"/>
</dbReference>
<feature type="domain" description="DUF5110" evidence="7">
    <location>
        <begin position="690"/>
        <end position="759"/>
    </location>
</feature>
<dbReference type="InterPro" id="IPR048395">
    <property type="entry name" value="Glyco_hydro_31_C"/>
</dbReference>
<dbReference type="PANTHER" id="PTHR22762">
    <property type="entry name" value="ALPHA-GLUCOSIDASE"/>
    <property type="match status" value="1"/>
</dbReference>
<dbReference type="InterPro" id="IPR025887">
    <property type="entry name" value="Glyco_hydro_31_N_dom"/>
</dbReference>
<reference evidence="9 10" key="1">
    <citation type="submission" date="2014-04" db="EMBL/GenBank/DDBJ databases">
        <title>Draft genome sequence of Bacillus azotoformans MEV2011, a (co-) denitrifying strain unable to grow in the presence of oxygen.</title>
        <authorList>
            <person name="Nielsen M."/>
            <person name="Schreiber L."/>
            <person name="Finster K."/>
            <person name="Schramm A."/>
        </authorList>
    </citation>
    <scope>NUCLEOTIDE SEQUENCE [LARGE SCALE GENOMIC DNA]</scope>
    <source>
        <strain evidence="9 10">MEV2011</strain>
    </source>
</reference>
<evidence type="ECO:0000256" key="1">
    <source>
        <dbReference type="ARBA" id="ARBA00007806"/>
    </source>
</evidence>
<dbReference type="PATRIC" id="fig|1348973.3.peg.776"/>
<dbReference type="OrthoDB" id="176168at2"/>
<name>A0A072NSA8_SCHAZ</name>
<dbReference type="Pfam" id="PF01055">
    <property type="entry name" value="Glyco_hydro_31_2nd"/>
    <property type="match status" value="1"/>
</dbReference>
<dbReference type="PROSITE" id="PS00129">
    <property type="entry name" value="GLYCOSYL_HYDROL_F31_1"/>
    <property type="match status" value="1"/>
</dbReference>
<proteinExistence type="inferred from homology"/>
<dbReference type="EC" id="3.2.1.20" evidence="9"/>
<keyword evidence="3 4" id="KW-0326">Glycosidase</keyword>
<dbReference type="Gene3D" id="3.20.20.80">
    <property type="entry name" value="Glycosidases"/>
    <property type="match status" value="2"/>
</dbReference>
<dbReference type="GO" id="GO:0005975">
    <property type="term" value="P:carbohydrate metabolic process"/>
    <property type="evidence" value="ECO:0007669"/>
    <property type="project" value="InterPro"/>
</dbReference>
<dbReference type="InterPro" id="IPR011013">
    <property type="entry name" value="Gal_mutarotase_sf_dom"/>
</dbReference>
<dbReference type="Pfam" id="PF17137">
    <property type="entry name" value="DUF5110"/>
    <property type="match status" value="1"/>
</dbReference>
<evidence type="ECO:0000259" key="5">
    <source>
        <dbReference type="Pfam" id="PF01055"/>
    </source>
</evidence>
<dbReference type="Proteomes" id="UP000027936">
    <property type="component" value="Unassembled WGS sequence"/>
</dbReference>
<dbReference type="GO" id="GO:0030246">
    <property type="term" value="F:carbohydrate binding"/>
    <property type="evidence" value="ECO:0007669"/>
    <property type="project" value="InterPro"/>
</dbReference>
<gene>
    <name evidence="9" type="ORF">M670_00804</name>
</gene>
<evidence type="ECO:0000259" key="8">
    <source>
        <dbReference type="Pfam" id="PF21365"/>
    </source>
</evidence>
<evidence type="ECO:0000256" key="2">
    <source>
        <dbReference type="ARBA" id="ARBA00022801"/>
    </source>
</evidence>
<dbReference type="RefSeq" id="WP_035193477.1">
    <property type="nucleotide sequence ID" value="NZ_JJRY01000002.1"/>
</dbReference>
<dbReference type="GO" id="GO:0004558">
    <property type="term" value="F:alpha-1,4-glucosidase activity"/>
    <property type="evidence" value="ECO:0007669"/>
    <property type="project" value="UniProtKB-EC"/>
</dbReference>
<dbReference type="AlphaFoldDB" id="A0A072NSA8"/>
<dbReference type="InterPro" id="IPR030459">
    <property type="entry name" value="Glyco_hydro_31_CS"/>
</dbReference>
<dbReference type="SUPFAM" id="SSF51011">
    <property type="entry name" value="Glycosyl hydrolase domain"/>
    <property type="match status" value="1"/>
</dbReference>
<feature type="domain" description="Glycoside hydrolase family 31 N-terminal" evidence="6">
    <location>
        <begin position="48"/>
        <end position="213"/>
    </location>
</feature>
<dbReference type="Pfam" id="PF21365">
    <property type="entry name" value="Glyco_hydro_31_3rd"/>
    <property type="match status" value="1"/>
</dbReference>
<dbReference type="PANTHER" id="PTHR22762:SF166">
    <property type="entry name" value="ALPHA-GLUCOSIDASE"/>
    <property type="match status" value="1"/>
</dbReference>
<evidence type="ECO:0000259" key="7">
    <source>
        <dbReference type="Pfam" id="PF17137"/>
    </source>
</evidence>
<sequence length="793" mass="91474">MLEDSSFAIHPDSTKNLTKIKYFDIGSLLTFQQNESIFTFHCQHGFISLLFYKDDIVRMIMNPSSEPSLKSSVALVKQPDPVKVQLEELDEKIIIASPKLTVELQKSPLRVCIKDKNENILVTESNLGMGYTSTNAVFCLKDMDADDHFYGFGEKTGFLDKRGEKMTMWNSDVYAPHNPEIDALYQSIPYFMTIRDGKAHGIFFDNTFKTTFDFKSNNDAYSFSAEGGQLDYYILAGPSPKDVIEQYTDLTGRMPLPPKWALGYHQSKYSYKSEQEVRELASKFAEKQIPIDAIYLDIHYMDGYRVFTFDRAAFPDPKQLIHDLKQEGIHVVPIVDPGVKQDPNYHIYKEGVLENHFCKYLEGDLYLDEVWPGISAFPDFTNTETRKWWGEKHSFYTDLGIEGIWNDMNEPAVFNKTKTMDLDVIHNNDGDLKTHHELHNIYGLLMGKATYEGLEQQLNGKRPFLLTRAGFAGIQRYAAVWTGDNRSFWEHLEMSLPMLMNLGVSGIPFCGPDVGGFAHDSNGQLLTRWMQVGAFTPFFRNHNALDTVRQEPWSFGEKYEKMIKKYIQLRYQWLPHLYTLFMEASQTGIPVMRPLFLEYPNDSKTTNLSDQFLIGDHVLIAPIMKPDTYHRVVYLPEGDWVNYWTDDSFQGGTYILVEADLETLPIFIKKGSMIAHGAIKYSTIAPETNMEIHLYPNEKGEIAYTIYDDDGETFAYEKGDYFLKKITCQQTPSDIQLSINDENTSFKPSWNEWTLVIHLLKEPPKVFVNNEEITNDRFIFNSEKQTFSIKFYE</sequence>
<dbReference type="Pfam" id="PF13802">
    <property type="entry name" value="Gal_mutarotas_2"/>
    <property type="match status" value="1"/>
</dbReference>
<evidence type="ECO:0000313" key="10">
    <source>
        <dbReference type="Proteomes" id="UP000027936"/>
    </source>
</evidence>
<keyword evidence="2 4" id="KW-0378">Hydrolase</keyword>
<dbReference type="EMBL" id="JJRY01000002">
    <property type="protein sequence ID" value="KEF39783.1"/>
    <property type="molecule type" value="Genomic_DNA"/>
</dbReference>
<organism evidence="9 10">
    <name type="scientific">Schinkia azotoformans MEV2011</name>
    <dbReference type="NCBI Taxonomy" id="1348973"/>
    <lineage>
        <taxon>Bacteria</taxon>
        <taxon>Bacillati</taxon>
        <taxon>Bacillota</taxon>
        <taxon>Bacilli</taxon>
        <taxon>Bacillales</taxon>
        <taxon>Bacillaceae</taxon>
        <taxon>Calidifontibacillus/Schinkia group</taxon>
        <taxon>Schinkia</taxon>
    </lineage>
</organism>
<dbReference type="InterPro" id="IPR000322">
    <property type="entry name" value="Glyco_hydro_31_TIM"/>
</dbReference>
<comment type="caution">
    <text evidence="9">The sequence shown here is derived from an EMBL/GenBank/DDBJ whole genome shotgun (WGS) entry which is preliminary data.</text>
</comment>
<evidence type="ECO:0000313" key="9">
    <source>
        <dbReference type="EMBL" id="KEF39783.1"/>
    </source>
</evidence>
<comment type="similarity">
    <text evidence="1 4">Belongs to the glycosyl hydrolase 31 family.</text>
</comment>
<dbReference type="InterPro" id="IPR013780">
    <property type="entry name" value="Glyco_hydro_b"/>
</dbReference>
<evidence type="ECO:0000256" key="3">
    <source>
        <dbReference type="ARBA" id="ARBA00023295"/>
    </source>
</evidence>
<protein>
    <submittedName>
        <fullName evidence="9">Family 31 glycosyl hydrolase, alpha-glucosidase</fullName>
        <ecNumber evidence="9">3.2.1.20</ecNumber>
    </submittedName>
</protein>
<feature type="domain" description="Glycosyl hydrolase family 31 C-terminal" evidence="8">
    <location>
        <begin position="588"/>
        <end position="674"/>
    </location>
</feature>
<evidence type="ECO:0000256" key="4">
    <source>
        <dbReference type="RuleBase" id="RU361185"/>
    </source>
</evidence>
<feature type="domain" description="Glycoside hydrolase family 31 TIM barrel" evidence="5">
    <location>
        <begin position="255"/>
        <end position="580"/>
    </location>
</feature>
<dbReference type="InterPro" id="IPR033403">
    <property type="entry name" value="DUF5110"/>
</dbReference>
<evidence type="ECO:0000259" key="6">
    <source>
        <dbReference type="Pfam" id="PF13802"/>
    </source>
</evidence>
<dbReference type="Gene3D" id="2.60.40.1760">
    <property type="entry name" value="glycosyl hydrolase (family 31)"/>
    <property type="match status" value="1"/>
</dbReference>
<dbReference type="SUPFAM" id="SSF74650">
    <property type="entry name" value="Galactose mutarotase-like"/>
    <property type="match status" value="1"/>
</dbReference>
<accession>A0A072NSA8</accession>
<dbReference type="InterPro" id="IPR030458">
    <property type="entry name" value="Glyco_hydro_31_AS"/>
</dbReference>